<evidence type="ECO:0000256" key="1">
    <source>
        <dbReference type="SAM" id="MobiDB-lite"/>
    </source>
</evidence>
<dbReference type="EMBL" id="CP097505">
    <property type="protein sequence ID" value="URD92692.1"/>
    <property type="molecule type" value="Genomic_DNA"/>
</dbReference>
<protein>
    <submittedName>
        <fullName evidence="2">Uncharacterized protein</fullName>
    </submittedName>
</protein>
<reference evidence="2" key="1">
    <citation type="submission" date="2022-05" db="EMBL/GenBank/DDBJ databases">
        <title>The Musa troglodytarum L. genome provides insights into the mechanism of non-climacteric behaviour and enrichment of carotenoids.</title>
        <authorList>
            <person name="Wang J."/>
        </authorList>
    </citation>
    <scope>NUCLEOTIDE SEQUENCE</scope>
    <source>
        <tissue evidence="2">Leaf</tissue>
    </source>
</reference>
<name>A0A9E7FCL9_9LILI</name>
<keyword evidence="3" id="KW-1185">Reference proteome</keyword>
<evidence type="ECO:0000313" key="2">
    <source>
        <dbReference type="EMBL" id="URD92692.1"/>
    </source>
</evidence>
<dbReference type="AlphaFoldDB" id="A0A9E7FCL9"/>
<sequence>MQDRHLRNDRKGDPPTVLTATWLRSPPSPVILRAVRYLARRRRFPAHLLTSLCRPAREAKARRKDRCSCFK</sequence>
<dbReference type="Proteomes" id="UP001055439">
    <property type="component" value="Chromosome 3"/>
</dbReference>
<evidence type="ECO:0000313" key="3">
    <source>
        <dbReference type="Proteomes" id="UP001055439"/>
    </source>
</evidence>
<feature type="compositionally biased region" description="Basic and acidic residues" evidence="1">
    <location>
        <begin position="1"/>
        <end position="13"/>
    </location>
</feature>
<gene>
    <name evidence="2" type="ORF">MUK42_33103</name>
</gene>
<feature type="region of interest" description="Disordered" evidence="1">
    <location>
        <begin position="1"/>
        <end position="20"/>
    </location>
</feature>
<accession>A0A9E7FCL9</accession>
<proteinExistence type="predicted"/>
<organism evidence="2 3">
    <name type="scientific">Musa troglodytarum</name>
    <name type="common">fe'i banana</name>
    <dbReference type="NCBI Taxonomy" id="320322"/>
    <lineage>
        <taxon>Eukaryota</taxon>
        <taxon>Viridiplantae</taxon>
        <taxon>Streptophyta</taxon>
        <taxon>Embryophyta</taxon>
        <taxon>Tracheophyta</taxon>
        <taxon>Spermatophyta</taxon>
        <taxon>Magnoliopsida</taxon>
        <taxon>Liliopsida</taxon>
        <taxon>Zingiberales</taxon>
        <taxon>Musaceae</taxon>
        <taxon>Musa</taxon>
    </lineage>
</organism>